<dbReference type="InterPro" id="IPR036691">
    <property type="entry name" value="Endo/exonu/phosph_ase_sf"/>
</dbReference>
<evidence type="ECO:0000313" key="4">
    <source>
        <dbReference type="Proteomes" id="UP000243975"/>
    </source>
</evidence>
<dbReference type="InterPro" id="IPR026960">
    <property type="entry name" value="RVT-Znf"/>
</dbReference>
<dbReference type="EMBL" id="LEKV01002471">
    <property type="protein sequence ID" value="KVI03148.1"/>
    <property type="molecule type" value="Genomic_DNA"/>
</dbReference>
<evidence type="ECO:0000256" key="1">
    <source>
        <dbReference type="SAM" id="MobiDB-lite"/>
    </source>
</evidence>
<dbReference type="PANTHER" id="PTHR33116">
    <property type="entry name" value="REVERSE TRANSCRIPTASE ZINC-BINDING DOMAIN-CONTAINING PROTEIN-RELATED-RELATED"/>
    <property type="match status" value="1"/>
</dbReference>
<gene>
    <name evidence="3" type="ORF">Ccrd_018557</name>
</gene>
<dbReference type="GO" id="GO:0004519">
    <property type="term" value="F:endonuclease activity"/>
    <property type="evidence" value="ECO:0007669"/>
    <property type="project" value="UniProtKB-KW"/>
</dbReference>
<feature type="domain" description="Reverse transcriptase zinc-binding" evidence="2">
    <location>
        <begin position="537"/>
        <end position="618"/>
    </location>
</feature>
<keyword evidence="3" id="KW-0255">Endonuclease</keyword>
<evidence type="ECO:0000313" key="3">
    <source>
        <dbReference type="EMBL" id="KVI03148.1"/>
    </source>
</evidence>
<dbReference type="AlphaFoldDB" id="A0A118K1N9"/>
<dbReference type="Gramene" id="KVI03148">
    <property type="protein sequence ID" value="KVI03148"/>
    <property type="gene ID" value="Ccrd_018557"/>
</dbReference>
<protein>
    <submittedName>
        <fullName evidence="3">Endonuclease/exonuclease/phosphatase</fullName>
    </submittedName>
</protein>
<dbReference type="SUPFAM" id="SSF56219">
    <property type="entry name" value="DNase I-like"/>
    <property type="match status" value="1"/>
</dbReference>
<proteinExistence type="predicted"/>
<dbReference type="PANTHER" id="PTHR33116:SF78">
    <property type="entry name" value="OS12G0587133 PROTEIN"/>
    <property type="match status" value="1"/>
</dbReference>
<comment type="caution">
    <text evidence="3">The sequence shown here is derived from an EMBL/GenBank/DDBJ whole genome shotgun (WGS) entry which is preliminary data.</text>
</comment>
<accession>A0A118K1N9</accession>
<feature type="compositionally biased region" description="Polar residues" evidence="1">
    <location>
        <begin position="107"/>
        <end position="117"/>
    </location>
</feature>
<sequence>MVHAPFSVEPIVDFSHEPNYSSLGHHSFHNLSHIHASKKRILSSRPFFSLKPTSVFSQALSRKSKVTIPPWVPVVQADKRASYTISANLEQPPMDTPVVGSCDRTDTGSANSSDVHSSESLDGLATEIRDTMEIGCMVGFCMNGCEAELRKDTDFFIKDDFVILDGFVVVWGRWVSNNTFCGFINIYAPQSSVSKLRLWSAIEQFLNDNSDLKWVIMGDFNEVRYVNERKGSTFSFLGASRFNDFIRDSGLMEVRSGGTKFTRMSADGAKHSKLDRSDLVNFEPTYFKFFNSWLGHPEFNHLVLDLWNSSPSPIYCLPIKYFMVRIKIWKAGVNKAKVEQVNSLKLSLDSLDIKAENTLLSPKEIASRKDILMKSKALDEENVKDLKQKARLRWVVDGEENSSFFHGIVNSNRRSNFIHGISSNGVWVTDPTEVKQVAFNFFSVRFRSRWWWRFKLEHNHIWRRVIIALHSEDGGMNNLARNGRFPGLWRNILKIHKEYNSLNLPFADWFQRDQSSNGIDISWRWALTSHGNFSVSSMRAAYDDISLHQVSFRNSWWVNWVPSKINILSWRLLHKRLPTKINLAKRGVVCLSSMCPLCECAEEDEEHLFIGCSISQQLLKDLCKWWKVDIGQVNSIDNLLDRCSEVAGNFSCKKAFIGVVYGFFWIIWNLCNRKTFSVPSQMMATFLAGQLQAYSFFWFKNRVPKDVMANTWIEWCNSPMSCF</sequence>
<name>A0A118K1N9_CYNCS</name>
<keyword evidence="3" id="KW-0378">Hydrolase</keyword>
<dbReference type="STRING" id="59895.A0A118K1N9"/>
<dbReference type="Pfam" id="PF13966">
    <property type="entry name" value="zf-RVT"/>
    <property type="match status" value="1"/>
</dbReference>
<dbReference type="Gene3D" id="3.60.10.10">
    <property type="entry name" value="Endonuclease/exonuclease/phosphatase"/>
    <property type="match status" value="1"/>
</dbReference>
<evidence type="ECO:0000259" key="2">
    <source>
        <dbReference type="Pfam" id="PF13966"/>
    </source>
</evidence>
<dbReference type="Proteomes" id="UP000243975">
    <property type="component" value="Unassembled WGS sequence"/>
</dbReference>
<reference evidence="3 4" key="1">
    <citation type="journal article" date="2016" name="Sci. Rep.">
        <title>The genome sequence of the outbreeding globe artichoke constructed de novo incorporating a phase-aware low-pass sequencing strategy of F1 progeny.</title>
        <authorList>
            <person name="Scaglione D."/>
            <person name="Reyes-Chin-Wo S."/>
            <person name="Acquadro A."/>
            <person name="Froenicke L."/>
            <person name="Portis E."/>
            <person name="Beitel C."/>
            <person name="Tirone M."/>
            <person name="Mauro R."/>
            <person name="Lo Monaco A."/>
            <person name="Mauromicale G."/>
            <person name="Faccioli P."/>
            <person name="Cattivelli L."/>
            <person name="Rieseberg L."/>
            <person name="Michelmore R."/>
            <person name="Lanteri S."/>
        </authorList>
    </citation>
    <scope>NUCLEOTIDE SEQUENCE [LARGE SCALE GENOMIC DNA]</scope>
    <source>
        <strain evidence="3">2C</strain>
    </source>
</reference>
<keyword evidence="4" id="KW-1185">Reference proteome</keyword>
<feature type="region of interest" description="Disordered" evidence="1">
    <location>
        <begin position="90"/>
        <end position="117"/>
    </location>
</feature>
<organism evidence="3 4">
    <name type="scientific">Cynara cardunculus var. scolymus</name>
    <name type="common">Globe artichoke</name>
    <name type="synonym">Cynara scolymus</name>
    <dbReference type="NCBI Taxonomy" id="59895"/>
    <lineage>
        <taxon>Eukaryota</taxon>
        <taxon>Viridiplantae</taxon>
        <taxon>Streptophyta</taxon>
        <taxon>Embryophyta</taxon>
        <taxon>Tracheophyta</taxon>
        <taxon>Spermatophyta</taxon>
        <taxon>Magnoliopsida</taxon>
        <taxon>eudicotyledons</taxon>
        <taxon>Gunneridae</taxon>
        <taxon>Pentapetalae</taxon>
        <taxon>asterids</taxon>
        <taxon>campanulids</taxon>
        <taxon>Asterales</taxon>
        <taxon>Asteraceae</taxon>
        <taxon>Carduoideae</taxon>
        <taxon>Cardueae</taxon>
        <taxon>Carduinae</taxon>
        <taxon>Cynara</taxon>
    </lineage>
</organism>
<keyword evidence="3" id="KW-0540">Nuclease</keyword>